<dbReference type="VEuPathDB" id="FungiDB:RhiirFUN_015072"/>
<accession>A0A2N0NJT3</accession>
<gene>
    <name evidence="1" type="ORF">RhiirA5_437951</name>
</gene>
<sequence length="132" mass="15648">MFITDADPALDAAIPIVFSETYPAHSKLGEKWKDFIKQFYQCRNSLCEPLFKQRWNWLLNNYSIAKDYLLHTLDQNCKLWAQAYLYKIFTTGIKSTARVKGYNWIIKQQLKAKSTLCEFANRLDSRLKEEKR</sequence>
<comment type="caution">
    <text evidence="1">The sequence shown here is derived from an EMBL/GenBank/DDBJ whole genome shotgun (WGS) entry which is preliminary data.</text>
</comment>
<evidence type="ECO:0000313" key="1">
    <source>
        <dbReference type="EMBL" id="PKB94832.1"/>
    </source>
</evidence>
<dbReference type="VEuPathDB" id="FungiDB:RhiirA1_535203"/>
<dbReference type="PANTHER" id="PTHR47718">
    <property type="entry name" value="OS01G0519700 PROTEIN"/>
    <property type="match status" value="1"/>
</dbReference>
<dbReference type="PANTHER" id="PTHR47718:SF7">
    <property type="entry name" value="PROTEIN FAR1-RELATED SEQUENCE"/>
    <property type="match status" value="1"/>
</dbReference>
<dbReference type="Proteomes" id="UP000232722">
    <property type="component" value="Unassembled WGS sequence"/>
</dbReference>
<dbReference type="AlphaFoldDB" id="A0A2N0NJT3"/>
<organism evidence="1 2">
    <name type="scientific">Rhizophagus irregularis</name>
    <dbReference type="NCBI Taxonomy" id="588596"/>
    <lineage>
        <taxon>Eukaryota</taxon>
        <taxon>Fungi</taxon>
        <taxon>Fungi incertae sedis</taxon>
        <taxon>Mucoromycota</taxon>
        <taxon>Glomeromycotina</taxon>
        <taxon>Glomeromycetes</taxon>
        <taxon>Glomerales</taxon>
        <taxon>Glomeraceae</taxon>
        <taxon>Rhizophagus</taxon>
    </lineage>
</organism>
<evidence type="ECO:0000313" key="2">
    <source>
        <dbReference type="Proteomes" id="UP000232722"/>
    </source>
</evidence>
<dbReference type="EMBL" id="LLXJ01005495">
    <property type="protein sequence ID" value="PKB94832.1"/>
    <property type="molecule type" value="Genomic_DNA"/>
</dbReference>
<proteinExistence type="predicted"/>
<protein>
    <submittedName>
        <fullName evidence="1">Uncharacterized protein</fullName>
    </submittedName>
</protein>
<reference evidence="1 2" key="2">
    <citation type="submission" date="2017-09" db="EMBL/GenBank/DDBJ databases">
        <title>Extensive intraspecific genome diversity in a model arbuscular mycorrhizal fungus.</title>
        <authorList>
            <person name="Chen E.C."/>
            <person name="Morin E."/>
            <person name="Beaudet D."/>
            <person name="Noel J."/>
            <person name="Ndikumana S."/>
            <person name="Charron P."/>
            <person name="St-Onge C."/>
            <person name="Giorgi J."/>
            <person name="Grigoriev I.V."/>
            <person name="Roux C."/>
            <person name="Martin F.M."/>
            <person name="Corradi N."/>
        </authorList>
    </citation>
    <scope>NUCLEOTIDE SEQUENCE [LARGE SCALE GENOMIC DNA]</scope>
    <source>
        <strain evidence="1 2">A5</strain>
    </source>
</reference>
<reference evidence="1 2" key="1">
    <citation type="submission" date="2016-04" db="EMBL/GenBank/DDBJ databases">
        <title>Genome analyses suggest a sexual origin of heterokaryosis in a supposedly ancient asexual fungus.</title>
        <authorList>
            <person name="Ropars J."/>
            <person name="Sedzielewska K."/>
            <person name="Noel J."/>
            <person name="Charron P."/>
            <person name="Farinelli L."/>
            <person name="Marton T."/>
            <person name="Kruger M."/>
            <person name="Pelin A."/>
            <person name="Brachmann A."/>
            <person name="Corradi N."/>
        </authorList>
    </citation>
    <scope>NUCLEOTIDE SEQUENCE [LARGE SCALE GENOMIC DNA]</scope>
    <source>
        <strain evidence="1 2">A5</strain>
    </source>
</reference>
<name>A0A2N0NJT3_9GLOM</name>